<sequence length="156" mass="18547">FFFFFFLVWCECPRQTKHKLCTAMLKFFWVQMRKPKLRCSLRTPYFFCSLFCFTAVQKKKKPDRIFFFPTCILLKVPTLSTSVQRIFFLFIRVCWSTPHLIFFFLLAPKLCAMFATPIKSVTSCAGHCTPLFCPLVPTLSHSFNPSSNFLWRTFEW</sequence>
<dbReference type="EMBL" id="GEDV01000712">
    <property type="protein sequence ID" value="JAP87845.1"/>
    <property type="molecule type" value="Transcribed_RNA"/>
</dbReference>
<reference evidence="1" key="1">
    <citation type="journal article" date="2016" name="Ticks Tick Borne Dis.">
        <title>De novo assembly and annotation of the salivary gland transcriptome of Rhipicephalus appendiculatus male and female ticks during blood feeding.</title>
        <authorList>
            <person name="de Castro M.H."/>
            <person name="de Klerk D."/>
            <person name="Pienaar R."/>
            <person name="Latif A.A."/>
            <person name="Rees D.J."/>
            <person name="Mans B.J."/>
        </authorList>
    </citation>
    <scope>NUCLEOTIDE SEQUENCE</scope>
    <source>
        <tissue evidence="1">Salivary glands</tissue>
    </source>
</reference>
<organism evidence="1">
    <name type="scientific">Rhipicephalus appendiculatus</name>
    <name type="common">Brown ear tick</name>
    <dbReference type="NCBI Taxonomy" id="34631"/>
    <lineage>
        <taxon>Eukaryota</taxon>
        <taxon>Metazoa</taxon>
        <taxon>Ecdysozoa</taxon>
        <taxon>Arthropoda</taxon>
        <taxon>Chelicerata</taxon>
        <taxon>Arachnida</taxon>
        <taxon>Acari</taxon>
        <taxon>Parasitiformes</taxon>
        <taxon>Ixodida</taxon>
        <taxon>Ixodoidea</taxon>
        <taxon>Ixodidae</taxon>
        <taxon>Rhipicephalinae</taxon>
        <taxon>Rhipicephalus</taxon>
        <taxon>Rhipicephalus</taxon>
    </lineage>
</organism>
<dbReference type="AlphaFoldDB" id="A0A131ZAK0"/>
<proteinExistence type="predicted"/>
<name>A0A131ZAK0_RHIAP</name>
<protein>
    <submittedName>
        <fullName evidence="1">Uncharacterized protein</fullName>
    </submittedName>
</protein>
<feature type="non-terminal residue" evidence="1">
    <location>
        <position position="1"/>
    </location>
</feature>
<accession>A0A131ZAK0</accession>
<evidence type="ECO:0000313" key="1">
    <source>
        <dbReference type="EMBL" id="JAP87845.1"/>
    </source>
</evidence>